<dbReference type="Proteomes" id="UP001295469">
    <property type="component" value="Chromosome C08"/>
</dbReference>
<sequence length="53" mass="6282">MSLALSRYTGKYTYHQLETRHPQFPIFVNDANFRYTKLLTFVINIYSGVFDFG</sequence>
<gene>
    <name evidence="1" type="ORF">DARMORV10_C08P45340.1</name>
</gene>
<dbReference type="EMBL" id="HG994372">
    <property type="protein sequence ID" value="CAF2115241.1"/>
    <property type="molecule type" value="Genomic_DNA"/>
</dbReference>
<organism evidence="1">
    <name type="scientific">Brassica napus</name>
    <name type="common">Rape</name>
    <dbReference type="NCBI Taxonomy" id="3708"/>
    <lineage>
        <taxon>Eukaryota</taxon>
        <taxon>Viridiplantae</taxon>
        <taxon>Streptophyta</taxon>
        <taxon>Embryophyta</taxon>
        <taxon>Tracheophyta</taxon>
        <taxon>Spermatophyta</taxon>
        <taxon>Magnoliopsida</taxon>
        <taxon>eudicotyledons</taxon>
        <taxon>Gunneridae</taxon>
        <taxon>Pentapetalae</taxon>
        <taxon>rosids</taxon>
        <taxon>malvids</taxon>
        <taxon>Brassicales</taxon>
        <taxon>Brassicaceae</taxon>
        <taxon>Brassiceae</taxon>
        <taxon>Brassica</taxon>
    </lineage>
</organism>
<name>A0A816VMH0_BRANA</name>
<reference evidence="1" key="1">
    <citation type="submission" date="2021-01" db="EMBL/GenBank/DDBJ databases">
        <authorList>
            <consortium name="Genoscope - CEA"/>
            <person name="William W."/>
        </authorList>
    </citation>
    <scope>NUCLEOTIDE SEQUENCE</scope>
</reference>
<protein>
    <submittedName>
        <fullName evidence="1">(rape) hypothetical protein</fullName>
    </submittedName>
</protein>
<proteinExistence type="predicted"/>
<evidence type="ECO:0000313" key="1">
    <source>
        <dbReference type="EMBL" id="CAF2115241.1"/>
    </source>
</evidence>
<dbReference type="AlphaFoldDB" id="A0A816VMH0"/>
<accession>A0A816VMH0</accession>